<protein>
    <submittedName>
        <fullName evidence="1">Uncharacterized protein</fullName>
    </submittedName>
</protein>
<organism evidence="1 2">
    <name type="scientific">Datura stramonium</name>
    <name type="common">Jimsonweed</name>
    <name type="synonym">Common thornapple</name>
    <dbReference type="NCBI Taxonomy" id="4076"/>
    <lineage>
        <taxon>Eukaryota</taxon>
        <taxon>Viridiplantae</taxon>
        <taxon>Streptophyta</taxon>
        <taxon>Embryophyta</taxon>
        <taxon>Tracheophyta</taxon>
        <taxon>Spermatophyta</taxon>
        <taxon>Magnoliopsida</taxon>
        <taxon>eudicotyledons</taxon>
        <taxon>Gunneridae</taxon>
        <taxon>Pentapetalae</taxon>
        <taxon>asterids</taxon>
        <taxon>lamiids</taxon>
        <taxon>Solanales</taxon>
        <taxon>Solanaceae</taxon>
        <taxon>Solanoideae</taxon>
        <taxon>Datureae</taxon>
        <taxon>Datura</taxon>
    </lineage>
</organism>
<comment type="caution">
    <text evidence="1">The sequence shown here is derived from an EMBL/GenBank/DDBJ whole genome shotgun (WGS) entry which is preliminary data.</text>
</comment>
<evidence type="ECO:0000313" key="1">
    <source>
        <dbReference type="EMBL" id="MCD9560354.1"/>
    </source>
</evidence>
<sequence length="81" mass="8984">MSAMTPTMIVNSHQRRLVMTPPMIINDTGRNEMEAQFVRCVLKSQKFDQHLGAMSGGGRLDFPMVLKFGYLLDVADGAGRP</sequence>
<name>A0ABS8UNF9_DATST</name>
<evidence type="ECO:0000313" key="2">
    <source>
        <dbReference type="Proteomes" id="UP000823775"/>
    </source>
</evidence>
<dbReference type="EMBL" id="JACEIK010002306">
    <property type="protein sequence ID" value="MCD9560354.1"/>
    <property type="molecule type" value="Genomic_DNA"/>
</dbReference>
<proteinExistence type="predicted"/>
<reference evidence="1 2" key="1">
    <citation type="journal article" date="2021" name="BMC Genomics">
        <title>Datura genome reveals duplications of psychoactive alkaloid biosynthetic genes and high mutation rate following tissue culture.</title>
        <authorList>
            <person name="Rajewski A."/>
            <person name="Carter-House D."/>
            <person name="Stajich J."/>
            <person name="Litt A."/>
        </authorList>
    </citation>
    <scope>NUCLEOTIDE SEQUENCE [LARGE SCALE GENOMIC DNA]</scope>
    <source>
        <strain evidence="1">AR-01</strain>
    </source>
</reference>
<accession>A0ABS8UNF9</accession>
<dbReference type="Proteomes" id="UP000823775">
    <property type="component" value="Unassembled WGS sequence"/>
</dbReference>
<gene>
    <name evidence="1" type="ORF">HAX54_018976</name>
</gene>
<keyword evidence="2" id="KW-1185">Reference proteome</keyword>